<reference evidence="1" key="1">
    <citation type="submission" date="2022-08" db="EMBL/GenBank/DDBJ databases">
        <authorList>
            <person name="Gutierrez-Valencia J."/>
        </authorList>
    </citation>
    <scope>NUCLEOTIDE SEQUENCE</scope>
</reference>
<gene>
    <name evidence="1" type="ORF">LITE_LOCUS30902</name>
</gene>
<accession>A0AAV0MZD6</accession>
<dbReference type="Proteomes" id="UP001154282">
    <property type="component" value="Unassembled WGS sequence"/>
</dbReference>
<keyword evidence="2" id="KW-1185">Reference proteome</keyword>
<name>A0AAV0MZD6_9ROSI</name>
<protein>
    <submittedName>
        <fullName evidence="1">Uncharacterized protein</fullName>
    </submittedName>
</protein>
<evidence type="ECO:0000313" key="2">
    <source>
        <dbReference type="Proteomes" id="UP001154282"/>
    </source>
</evidence>
<feature type="non-terminal residue" evidence="1">
    <location>
        <position position="1"/>
    </location>
</feature>
<sequence length="41" mass="4547">EFLEFPISQIRVSEYPEAGLSPNFIYELPAARSSTAAVDKC</sequence>
<dbReference type="EMBL" id="CAMGYJ010000007">
    <property type="protein sequence ID" value="CAI0451541.1"/>
    <property type="molecule type" value="Genomic_DNA"/>
</dbReference>
<comment type="caution">
    <text evidence="1">The sequence shown here is derived from an EMBL/GenBank/DDBJ whole genome shotgun (WGS) entry which is preliminary data.</text>
</comment>
<organism evidence="1 2">
    <name type="scientific">Linum tenue</name>
    <dbReference type="NCBI Taxonomy" id="586396"/>
    <lineage>
        <taxon>Eukaryota</taxon>
        <taxon>Viridiplantae</taxon>
        <taxon>Streptophyta</taxon>
        <taxon>Embryophyta</taxon>
        <taxon>Tracheophyta</taxon>
        <taxon>Spermatophyta</taxon>
        <taxon>Magnoliopsida</taxon>
        <taxon>eudicotyledons</taxon>
        <taxon>Gunneridae</taxon>
        <taxon>Pentapetalae</taxon>
        <taxon>rosids</taxon>
        <taxon>fabids</taxon>
        <taxon>Malpighiales</taxon>
        <taxon>Linaceae</taxon>
        <taxon>Linum</taxon>
    </lineage>
</organism>
<dbReference type="AlphaFoldDB" id="A0AAV0MZD6"/>
<proteinExistence type="predicted"/>
<evidence type="ECO:0000313" key="1">
    <source>
        <dbReference type="EMBL" id="CAI0451541.1"/>
    </source>
</evidence>